<dbReference type="GO" id="GO:0005975">
    <property type="term" value="P:carbohydrate metabolic process"/>
    <property type="evidence" value="ECO:0007669"/>
    <property type="project" value="InterPro"/>
</dbReference>
<reference evidence="5 6" key="1">
    <citation type="submission" date="2017-08" db="EMBL/GenBank/DDBJ databases">
        <title>Genome sequence, comparative genomics and functional analysis of the highly adhesive Lactobacillus paracasei Kobulty strain.</title>
        <authorList>
            <person name="Koryszewska-Baginska A."/>
            <person name="Grynberg M."/>
            <person name="Aleksandrzak-Piekarczyk T."/>
        </authorList>
    </citation>
    <scope>NUCLEOTIDE SEQUENCE [LARGE SCALE GENOMIC DNA]</scope>
    <source>
        <strain evidence="5 6">IBB3423</strain>
    </source>
</reference>
<dbReference type="PANTHER" id="PTHR43095">
    <property type="entry name" value="SUGAR KINASE"/>
    <property type="match status" value="1"/>
</dbReference>
<dbReference type="InterPro" id="IPR043129">
    <property type="entry name" value="ATPase_NBD"/>
</dbReference>
<dbReference type="Proteomes" id="UP000423274">
    <property type="component" value="Chromosome"/>
</dbReference>
<dbReference type="Pfam" id="PF00370">
    <property type="entry name" value="FGGY_N"/>
    <property type="match status" value="1"/>
</dbReference>
<evidence type="ECO:0000313" key="6">
    <source>
        <dbReference type="Proteomes" id="UP000423274"/>
    </source>
</evidence>
<evidence type="ECO:0000256" key="3">
    <source>
        <dbReference type="ARBA" id="ARBA00022777"/>
    </source>
</evidence>
<dbReference type="EMBL" id="CP022954">
    <property type="protein sequence ID" value="QGV19509.1"/>
    <property type="molecule type" value="Genomic_DNA"/>
</dbReference>
<dbReference type="GO" id="GO:0016301">
    <property type="term" value="F:kinase activity"/>
    <property type="evidence" value="ECO:0007669"/>
    <property type="project" value="UniProtKB-KW"/>
</dbReference>
<evidence type="ECO:0000259" key="4">
    <source>
        <dbReference type="Pfam" id="PF00370"/>
    </source>
</evidence>
<dbReference type="PANTHER" id="PTHR43095:SF5">
    <property type="entry name" value="XYLULOSE KINASE"/>
    <property type="match status" value="1"/>
</dbReference>
<dbReference type="Gene3D" id="3.30.420.40">
    <property type="match status" value="1"/>
</dbReference>
<keyword evidence="3 5" id="KW-0418">Kinase</keyword>
<dbReference type="InterPro" id="IPR050406">
    <property type="entry name" value="FGGY_Carb_Kinase"/>
</dbReference>
<dbReference type="SUPFAM" id="SSF53067">
    <property type="entry name" value="Actin-like ATPase domain"/>
    <property type="match status" value="1"/>
</dbReference>
<dbReference type="AlphaFoldDB" id="A0AAP9HKJ5"/>
<evidence type="ECO:0000256" key="2">
    <source>
        <dbReference type="ARBA" id="ARBA00022679"/>
    </source>
</evidence>
<evidence type="ECO:0000256" key="1">
    <source>
        <dbReference type="ARBA" id="ARBA00009156"/>
    </source>
</evidence>
<feature type="domain" description="Carbohydrate kinase FGGY N-terminal" evidence="4">
    <location>
        <begin position="5"/>
        <end position="134"/>
    </location>
</feature>
<gene>
    <name evidence="5" type="ORF">LCAKO_3020</name>
</gene>
<protein>
    <submittedName>
        <fullName evidence="5">Xylulose kinase</fullName>
    </submittedName>
</protein>
<organism evidence="5 6">
    <name type="scientific">Lacticaseibacillus paracasei subsp. paracasei</name>
    <dbReference type="NCBI Taxonomy" id="47714"/>
    <lineage>
        <taxon>Bacteria</taxon>
        <taxon>Bacillati</taxon>
        <taxon>Bacillota</taxon>
        <taxon>Bacilli</taxon>
        <taxon>Lactobacillales</taxon>
        <taxon>Lactobacillaceae</taxon>
        <taxon>Lacticaseibacillus</taxon>
    </lineage>
</organism>
<sequence>MDRQYIGIDLGTSSIKMGLFNPDLSSQAFYQQAYQYETLANGAKEIDPNVWFEIVVKGLQQLVKRAGSADSIVGIGITGQMHTTVFLDQRGQMVRPAILWNDTRTKSFITELKSWLTAIEESENAKIVSTGSPVSKSCLVETRGAKPL</sequence>
<evidence type="ECO:0000313" key="5">
    <source>
        <dbReference type="EMBL" id="QGV19509.1"/>
    </source>
</evidence>
<name>A0AAP9HKJ5_LACPA</name>
<keyword evidence="2" id="KW-0808">Transferase</keyword>
<dbReference type="InterPro" id="IPR018484">
    <property type="entry name" value="FGGY_N"/>
</dbReference>
<comment type="similarity">
    <text evidence="1">Belongs to the FGGY kinase family.</text>
</comment>
<accession>A0AAP9HKJ5</accession>
<proteinExistence type="inferred from homology"/>